<evidence type="ECO:0000313" key="1">
    <source>
        <dbReference type="EMBL" id="TGY65825.1"/>
    </source>
</evidence>
<organism evidence="1 2">
    <name type="scientific">Dubosiella muris</name>
    <dbReference type="NCBI Taxonomy" id="3038133"/>
    <lineage>
        <taxon>Bacteria</taxon>
        <taxon>Bacillati</taxon>
        <taxon>Bacillota</taxon>
        <taxon>Erysipelotrichia</taxon>
        <taxon>Erysipelotrichales</taxon>
        <taxon>Erysipelotrichaceae</taxon>
        <taxon>Dubosiella</taxon>
    </lineage>
</organism>
<accession>A0AC61R6R8</accession>
<proteinExistence type="predicted"/>
<name>A0AC61R6R8_9FIRM</name>
<reference evidence="1" key="1">
    <citation type="submission" date="2019-04" db="EMBL/GenBank/DDBJ databases">
        <title>Microbes associate with the intestines of laboratory mice.</title>
        <authorList>
            <person name="Navarre W."/>
            <person name="Wong E."/>
            <person name="Huang K."/>
            <person name="Tropini C."/>
            <person name="Ng K."/>
            <person name="Yu B."/>
        </authorList>
    </citation>
    <scope>NUCLEOTIDE SEQUENCE</scope>
    <source>
        <strain evidence="1">NM09_H32</strain>
    </source>
</reference>
<dbReference type="EMBL" id="SRYG01000012">
    <property type="protein sequence ID" value="TGY65825.1"/>
    <property type="molecule type" value="Genomic_DNA"/>
</dbReference>
<dbReference type="Proteomes" id="UP000308836">
    <property type="component" value="Unassembled WGS sequence"/>
</dbReference>
<dbReference type="EC" id="4.3.2.1" evidence="1"/>
<keyword evidence="1" id="KW-0456">Lyase</keyword>
<protein>
    <submittedName>
        <fullName evidence="1">Argininosuccinate lyase</fullName>
        <ecNumber evidence="1">4.3.2.1</ecNumber>
    </submittedName>
</protein>
<keyword evidence="2" id="KW-1185">Reference proteome</keyword>
<gene>
    <name evidence="1" type="primary">argH</name>
    <name evidence="1" type="ORF">E5336_06620</name>
</gene>
<comment type="caution">
    <text evidence="1">The sequence shown here is derived from an EMBL/GenBank/DDBJ whole genome shotgun (WGS) entry which is preliminary data.</text>
</comment>
<sequence length="462" mass="52199">MKMWAGRFAVETDALVNDFNSSIPFDCRLYPYDIQGSLAHSQMLCDQGILSKEDKDAIHGGLNELLEEMNAGKIAFTPQYEDIHMCVEELLTKKIGDAGKRLHTGRSRNDQVALDMRLYTRDQIGIIHEKVRRFLKVLVDLSKNNLETIMPGYTHLQRAQPITFAHVMMAYANMLKRDVIRLENTYDLMNESPLGCGALATTTYPIDRNATAQMLAFKQPCDNSLDGVSDRDYCVELASDLSILMMHLSRLSEEVIAWCSWEFKFIELSDAFATGSSIMPQKKNPDICELVRGKTGRVYGDLNTLLVMLKGIPLAYNKDMQEDKEALFDAIDTVNMCLDVLVPMFQTMRLYKGNMLKAAQQGFLNATDCADYLTKKGLPFRDAYKISGSMVAWCIENKKTLNELTLEQFQSFHPLFEADVYEAIDLLQCVQARQVHGGPGKASVQKQIQAIEQFLESREADA</sequence>
<evidence type="ECO:0000313" key="2">
    <source>
        <dbReference type="Proteomes" id="UP000308836"/>
    </source>
</evidence>